<keyword evidence="3" id="KW-1185">Reference proteome</keyword>
<feature type="compositionally biased region" description="Basic and acidic residues" evidence="1">
    <location>
        <begin position="18"/>
        <end position="37"/>
    </location>
</feature>
<feature type="region of interest" description="Disordered" evidence="1">
    <location>
        <begin position="1"/>
        <end position="75"/>
    </location>
</feature>
<evidence type="ECO:0000313" key="2">
    <source>
        <dbReference type="EMBL" id="GFY60326.1"/>
    </source>
</evidence>
<accession>A0A8X6XZP5</accession>
<evidence type="ECO:0000313" key="3">
    <source>
        <dbReference type="Proteomes" id="UP000886998"/>
    </source>
</evidence>
<protein>
    <submittedName>
        <fullName evidence="2">Uncharacterized protein</fullName>
    </submittedName>
</protein>
<feature type="compositionally biased region" description="Basic and acidic residues" evidence="1">
    <location>
        <begin position="50"/>
        <end position="60"/>
    </location>
</feature>
<sequence>MFGQAASKYFQFGGKRRQSIEMEKRKQDQGGQHKERAVGNPGDASAVFPKESKHHVEKETTQISGFPNPVFINRK</sequence>
<organism evidence="2 3">
    <name type="scientific">Trichonephila inaurata madagascariensis</name>
    <dbReference type="NCBI Taxonomy" id="2747483"/>
    <lineage>
        <taxon>Eukaryota</taxon>
        <taxon>Metazoa</taxon>
        <taxon>Ecdysozoa</taxon>
        <taxon>Arthropoda</taxon>
        <taxon>Chelicerata</taxon>
        <taxon>Arachnida</taxon>
        <taxon>Araneae</taxon>
        <taxon>Araneomorphae</taxon>
        <taxon>Entelegynae</taxon>
        <taxon>Araneoidea</taxon>
        <taxon>Nephilidae</taxon>
        <taxon>Trichonephila</taxon>
        <taxon>Trichonephila inaurata</taxon>
    </lineage>
</organism>
<name>A0A8X6XZP5_9ARAC</name>
<gene>
    <name evidence="2" type="ORF">TNIN_476451</name>
</gene>
<reference evidence="2" key="1">
    <citation type="submission" date="2020-08" db="EMBL/GenBank/DDBJ databases">
        <title>Multicomponent nature underlies the extraordinary mechanical properties of spider dragline silk.</title>
        <authorList>
            <person name="Kono N."/>
            <person name="Nakamura H."/>
            <person name="Mori M."/>
            <person name="Yoshida Y."/>
            <person name="Ohtoshi R."/>
            <person name="Malay A.D."/>
            <person name="Moran D.A.P."/>
            <person name="Tomita M."/>
            <person name="Numata K."/>
            <person name="Arakawa K."/>
        </authorList>
    </citation>
    <scope>NUCLEOTIDE SEQUENCE</scope>
</reference>
<dbReference type="Proteomes" id="UP000886998">
    <property type="component" value="Unassembled WGS sequence"/>
</dbReference>
<evidence type="ECO:0000256" key="1">
    <source>
        <dbReference type="SAM" id="MobiDB-lite"/>
    </source>
</evidence>
<dbReference type="EMBL" id="BMAV01013104">
    <property type="protein sequence ID" value="GFY60326.1"/>
    <property type="molecule type" value="Genomic_DNA"/>
</dbReference>
<comment type="caution">
    <text evidence="2">The sequence shown here is derived from an EMBL/GenBank/DDBJ whole genome shotgun (WGS) entry which is preliminary data.</text>
</comment>
<proteinExistence type="predicted"/>
<dbReference type="AlphaFoldDB" id="A0A8X6XZP5"/>